<evidence type="ECO:0000313" key="2">
    <source>
        <dbReference type="EMBL" id="GLI93976.1"/>
    </source>
</evidence>
<sequence>MSVSPFLRRSVLALACLAVTAGSRADAQERPATPPSGKIRIQQLQIAFVASGAFGGGTLTYKGRSYPLKIAGLGVGGIGASRLTASGDVYGLDKLSDFPGAYGAIRAGWALGENGKGRMWLRNANGVSLRLKGSREGLQTALGADGVVITLDQ</sequence>
<accession>A0A9W6GW03</accession>
<protein>
    <recommendedName>
        <fullName evidence="4">DUF1134 domain-containing protein</fullName>
    </recommendedName>
</protein>
<gene>
    <name evidence="2" type="ORF">LMG27198_29680</name>
</gene>
<dbReference type="RefSeq" id="WP_281804004.1">
    <property type="nucleotide sequence ID" value="NZ_BSEC01000001.1"/>
</dbReference>
<reference evidence="2" key="1">
    <citation type="journal article" date="2023" name="Int. J. Syst. Evol. Microbiol.">
        <title>Methylocystis iwaonis sp. nov., a type II methane-oxidizing bacterium from surface soil of a rice paddy field in Japan, and emended description of the genus Methylocystis (ex Whittenbury et al. 1970) Bowman et al. 1993.</title>
        <authorList>
            <person name="Kaise H."/>
            <person name="Sawadogo J.B."/>
            <person name="Alam M.S."/>
            <person name="Ueno C."/>
            <person name="Dianou D."/>
            <person name="Shinjo R."/>
            <person name="Asakawa S."/>
        </authorList>
    </citation>
    <scope>NUCLEOTIDE SEQUENCE</scope>
    <source>
        <strain evidence="2">LMG27198</strain>
    </source>
</reference>
<proteinExistence type="predicted"/>
<dbReference type="EMBL" id="BSEC01000001">
    <property type="protein sequence ID" value="GLI93976.1"/>
    <property type="molecule type" value="Genomic_DNA"/>
</dbReference>
<dbReference type="AlphaFoldDB" id="A0A9W6GW03"/>
<keyword evidence="1" id="KW-0732">Signal</keyword>
<evidence type="ECO:0000313" key="3">
    <source>
        <dbReference type="Proteomes" id="UP001144323"/>
    </source>
</evidence>
<keyword evidence="3" id="KW-1185">Reference proteome</keyword>
<evidence type="ECO:0008006" key="4">
    <source>
        <dbReference type="Google" id="ProtNLM"/>
    </source>
</evidence>
<dbReference type="Proteomes" id="UP001144323">
    <property type="component" value="Unassembled WGS sequence"/>
</dbReference>
<name>A0A9W6GW03_9HYPH</name>
<feature type="chain" id="PRO_5040811999" description="DUF1134 domain-containing protein" evidence="1">
    <location>
        <begin position="28"/>
        <end position="153"/>
    </location>
</feature>
<comment type="caution">
    <text evidence="2">The sequence shown here is derived from an EMBL/GenBank/DDBJ whole genome shotgun (WGS) entry which is preliminary data.</text>
</comment>
<organism evidence="2 3">
    <name type="scientific">Methylocystis echinoides</name>
    <dbReference type="NCBI Taxonomy" id="29468"/>
    <lineage>
        <taxon>Bacteria</taxon>
        <taxon>Pseudomonadati</taxon>
        <taxon>Pseudomonadota</taxon>
        <taxon>Alphaproteobacteria</taxon>
        <taxon>Hyphomicrobiales</taxon>
        <taxon>Methylocystaceae</taxon>
        <taxon>Methylocystis</taxon>
    </lineage>
</organism>
<evidence type="ECO:0000256" key="1">
    <source>
        <dbReference type="SAM" id="SignalP"/>
    </source>
</evidence>
<feature type="signal peptide" evidence="1">
    <location>
        <begin position="1"/>
        <end position="27"/>
    </location>
</feature>